<keyword evidence="2" id="KW-1185">Reference proteome</keyword>
<name>A0A178MJB8_9PROT</name>
<evidence type="ECO:0000313" key="1">
    <source>
        <dbReference type="EMBL" id="OAN48653.1"/>
    </source>
</evidence>
<reference evidence="1 2" key="1">
    <citation type="submission" date="2016-04" db="EMBL/GenBank/DDBJ databases">
        <title>Draft genome sequence of freshwater magnetotactic bacteria Magnetospirillum marisnigri SP-1 and Magnetospirillum moscoviense BB-1.</title>
        <authorList>
            <person name="Koziaeva V."/>
            <person name="Dziuba M.V."/>
            <person name="Ivanov T.M."/>
            <person name="Kuznetsov B."/>
            <person name="Grouzdev D.S."/>
        </authorList>
    </citation>
    <scope>NUCLEOTIDE SEQUENCE [LARGE SCALE GENOMIC DNA]</scope>
    <source>
        <strain evidence="1 2">BB-1</strain>
    </source>
</reference>
<evidence type="ECO:0008006" key="3">
    <source>
        <dbReference type="Google" id="ProtNLM"/>
    </source>
</evidence>
<gene>
    <name evidence="1" type="ORF">A6A05_14985</name>
</gene>
<dbReference type="AlphaFoldDB" id="A0A178MJB8"/>
<protein>
    <recommendedName>
        <fullName evidence="3">Host attachment protein</fullName>
    </recommendedName>
</protein>
<accession>A0A178MJB8</accession>
<comment type="caution">
    <text evidence="1">The sequence shown here is derived from an EMBL/GenBank/DDBJ whole genome shotgun (WGS) entry which is preliminary data.</text>
</comment>
<sequence>MGYGVPADGRPFLGRVAGQLDRAARTHLFEHLVLVGPQSVLSALEGHMTPDTRQLVIGEVDRDLIRTTPRELTTCLRDWLPH</sequence>
<organism evidence="1 2">
    <name type="scientific">Magnetospirillum moscoviense</name>
    <dbReference type="NCBI Taxonomy" id="1437059"/>
    <lineage>
        <taxon>Bacteria</taxon>
        <taxon>Pseudomonadati</taxon>
        <taxon>Pseudomonadota</taxon>
        <taxon>Alphaproteobacteria</taxon>
        <taxon>Rhodospirillales</taxon>
        <taxon>Rhodospirillaceae</taxon>
        <taxon>Magnetospirillum</taxon>
    </lineage>
</organism>
<proteinExistence type="predicted"/>
<dbReference type="Pfam" id="PF10116">
    <property type="entry name" value="Host_attach"/>
    <property type="match status" value="1"/>
</dbReference>
<dbReference type="InterPro" id="IPR019291">
    <property type="entry name" value="Host_attachment_protein"/>
</dbReference>
<dbReference type="EMBL" id="LWQU01000159">
    <property type="protein sequence ID" value="OAN48653.1"/>
    <property type="molecule type" value="Genomic_DNA"/>
</dbReference>
<dbReference type="Proteomes" id="UP000078543">
    <property type="component" value="Unassembled WGS sequence"/>
</dbReference>
<evidence type="ECO:0000313" key="2">
    <source>
        <dbReference type="Proteomes" id="UP000078543"/>
    </source>
</evidence>